<comment type="caution">
    <text evidence="2">The sequence shown here is derived from an EMBL/GenBank/DDBJ whole genome shotgun (WGS) entry which is preliminary data.</text>
</comment>
<dbReference type="InterPro" id="IPR021957">
    <property type="entry name" value="DUF3574"/>
</dbReference>
<keyword evidence="1" id="KW-0732">Signal</keyword>
<organism evidence="2 3">
    <name type="scientific">Microbaculum marinum</name>
    <dbReference type="NCBI Taxonomy" id="1764581"/>
    <lineage>
        <taxon>Bacteria</taxon>
        <taxon>Pseudomonadati</taxon>
        <taxon>Pseudomonadota</taxon>
        <taxon>Alphaproteobacteria</taxon>
        <taxon>Hyphomicrobiales</taxon>
        <taxon>Tepidamorphaceae</taxon>
        <taxon>Microbaculum</taxon>
    </lineage>
</organism>
<accession>A0AAW9RIA2</accession>
<evidence type="ECO:0000256" key="1">
    <source>
        <dbReference type="SAM" id="SignalP"/>
    </source>
</evidence>
<evidence type="ECO:0000313" key="2">
    <source>
        <dbReference type="EMBL" id="MEJ8571660.1"/>
    </source>
</evidence>
<evidence type="ECO:0000313" key="3">
    <source>
        <dbReference type="Proteomes" id="UP001378188"/>
    </source>
</evidence>
<feature type="signal peptide" evidence="1">
    <location>
        <begin position="1"/>
        <end position="21"/>
    </location>
</feature>
<feature type="chain" id="PRO_5043522016" evidence="1">
    <location>
        <begin position="22"/>
        <end position="136"/>
    </location>
</feature>
<reference evidence="2 3" key="1">
    <citation type="submission" date="2024-02" db="EMBL/GenBank/DDBJ databases">
        <title>Genome analysis and characterization of Microbaculum marinisediminis sp. nov., isolated from marine sediment.</title>
        <authorList>
            <person name="Du Z.-J."/>
            <person name="Ye Y.-Q."/>
            <person name="Zhang Z.-R."/>
            <person name="Yuan S.-M."/>
            <person name="Zhang X.-Y."/>
        </authorList>
    </citation>
    <scope>NUCLEOTIDE SEQUENCE [LARGE SCALE GENOMIC DNA]</scope>
    <source>
        <strain evidence="2 3">SDUM1044001</strain>
    </source>
</reference>
<dbReference type="AlphaFoldDB" id="A0AAW9RIA2"/>
<protein>
    <submittedName>
        <fullName evidence="2">DUF3574 domain-containing protein</fullName>
    </submittedName>
</protein>
<name>A0AAW9RIA2_9HYPH</name>
<dbReference type="Pfam" id="PF12098">
    <property type="entry name" value="DUF3574"/>
    <property type="match status" value="1"/>
</dbReference>
<gene>
    <name evidence="2" type="ORF">V3328_09270</name>
</gene>
<proteinExistence type="predicted"/>
<keyword evidence="3" id="KW-1185">Reference proteome</keyword>
<dbReference type="RefSeq" id="WP_340329357.1">
    <property type="nucleotide sequence ID" value="NZ_JAZHOF010000003.1"/>
</dbReference>
<dbReference type="Proteomes" id="UP001378188">
    <property type="component" value="Unassembled WGS sequence"/>
</dbReference>
<dbReference type="EMBL" id="JAZHOF010000003">
    <property type="protein sequence ID" value="MEJ8571660.1"/>
    <property type="molecule type" value="Genomic_DNA"/>
</dbReference>
<sequence>MIVRTLVAAALAALLAVSAAAAQDAPWPDTPTLQTQMFFGMHGPDGNGVSEQEWGAFVQDVISPRFPDGLTIIAAYGQGSSGPPGGIVAENSKLLIVVHENTPEAQAKFVEIEAAYKDTFGRKGVFRVDFPARIAN</sequence>